<evidence type="ECO:0000313" key="3">
    <source>
        <dbReference type="Proteomes" id="UP000836841"/>
    </source>
</evidence>
<sequence>MEMKYTFQSRRCALCLPTAVYWSLKEPIMLRLSSSLACLSSFRQLELKTAASVRSLHNVFEIHSKEVNPSVFEVNSMEKDAEAESSSIVVSEDNRKVRKKMSEHGQPHSDETKEKLRALGKQAWVVRSRLKRLKDKLTSLWSENIAEAARKGGSGQVELDWDGYENAKQEILSEKLRLAEEKARTKEQTKVRAEEAAQARTEKMRRVAERTKVRAEEAAQARTEKMRRVAERKKEREERERKKEREERDRREGKIRKPKKNKECATITSCLKLKKRLAKIHKKKKSPGKIAVGKDRLVLVAAKLEKLDLEFIRKERTRGNISLADQIQAAKSLRGKYCFIKIWSFCNEINGF</sequence>
<dbReference type="PANTHER" id="PTHR34199">
    <property type="entry name" value="NUMOD3 MOTIF FAMILY PROTEIN, EXPRESSED"/>
    <property type="match status" value="1"/>
</dbReference>
<accession>A0AAU9R9Y5</accession>
<gene>
    <name evidence="2" type="ORF">TAV2_LOCUS2049</name>
</gene>
<organism evidence="2 3">
    <name type="scientific">Thlaspi arvense</name>
    <name type="common">Field penny-cress</name>
    <dbReference type="NCBI Taxonomy" id="13288"/>
    <lineage>
        <taxon>Eukaryota</taxon>
        <taxon>Viridiplantae</taxon>
        <taxon>Streptophyta</taxon>
        <taxon>Embryophyta</taxon>
        <taxon>Tracheophyta</taxon>
        <taxon>Spermatophyta</taxon>
        <taxon>Magnoliopsida</taxon>
        <taxon>eudicotyledons</taxon>
        <taxon>Gunneridae</taxon>
        <taxon>Pentapetalae</taxon>
        <taxon>rosids</taxon>
        <taxon>malvids</taxon>
        <taxon>Brassicales</taxon>
        <taxon>Brassicaceae</taxon>
        <taxon>Thlaspideae</taxon>
        <taxon>Thlaspi</taxon>
    </lineage>
</organism>
<keyword evidence="3" id="KW-1185">Reference proteome</keyword>
<name>A0AAU9R9Y5_THLAR</name>
<dbReference type="AlphaFoldDB" id="A0AAU9R9Y5"/>
<dbReference type="EMBL" id="OU466857">
    <property type="protein sequence ID" value="CAH2036556.1"/>
    <property type="molecule type" value="Genomic_DNA"/>
</dbReference>
<evidence type="ECO:0000313" key="2">
    <source>
        <dbReference type="EMBL" id="CAH2036556.1"/>
    </source>
</evidence>
<feature type="region of interest" description="Disordered" evidence="1">
    <location>
        <begin position="94"/>
        <end position="114"/>
    </location>
</feature>
<evidence type="ECO:0000256" key="1">
    <source>
        <dbReference type="SAM" id="MobiDB-lite"/>
    </source>
</evidence>
<feature type="compositionally biased region" description="Basic and acidic residues" evidence="1">
    <location>
        <begin position="182"/>
        <end position="252"/>
    </location>
</feature>
<reference evidence="2 3" key="1">
    <citation type="submission" date="2022-03" db="EMBL/GenBank/DDBJ databases">
        <authorList>
            <person name="Nunn A."/>
            <person name="Chopra R."/>
            <person name="Nunn A."/>
            <person name="Contreras Garrido A."/>
        </authorList>
    </citation>
    <scope>NUCLEOTIDE SEQUENCE [LARGE SCALE GENOMIC DNA]</scope>
</reference>
<feature type="region of interest" description="Disordered" evidence="1">
    <location>
        <begin position="182"/>
        <end position="260"/>
    </location>
</feature>
<protein>
    <submittedName>
        <fullName evidence="2">Uncharacterized protein</fullName>
    </submittedName>
</protein>
<dbReference type="PANTHER" id="PTHR34199:SF1">
    <property type="entry name" value="HISTONE-LYSINE N-METHYLTRANSFERASE, H3 LYSINE-79 SPECIFIC-LIKE PROTEIN"/>
    <property type="match status" value="1"/>
</dbReference>
<proteinExistence type="predicted"/>
<dbReference type="Proteomes" id="UP000836841">
    <property type="component" value="Chromosome 1"/>
</dbReference>